<evidence type="ECO:0000256" key="5">
    <source>
        <dbReference type="SAM" id="Phobius"/>
    </source>
</evidence>
<dbReference type="PROSITE" id="PS50801">
    <property type="entry name" value="STAS"/>
    <property type="match status" value="1"/>
</dbReference>
<evidence type="ECO:0000313" key="8">
    <source>
        <dbReference type="EMBL" id="STX63529.1"/>
    </source>
</evidence>
<feature type="transmembrane region" description="Helical" evidence="5">
    <location>
        <begin position="289"/>
        <end position="309"/>
    </location>
</feature>
<dbReference type="GO" id="GO:0055085">
    <property type="term" value="P:transmembrane transport"/>
    <property type="evidence" value="ECO:0007669"/>
    <property type="project" value="InterPro"/>
</dbReference>
<evidence type="ECO:0000259" key="6">
    <source>
        <dbReference type="PROSITE" id="PS50801"/>
    </source>
</evidence>
<dbReference type="SUPFAM" id="SSF52091">
    <property type="entry name" value="SpoIIaa-like"/>
    <property type="match status" value="1"/>
</dbReference>
<evidence type="ECO:0000313" key="10">
    <source>
        <dbReference type="Proteomes" id="UP000254040"/>
    </source>
</evidence>
<dbReference type="Proteomes" id="UP000254040">
    <property type="component" value="Unassembled WGS sequence"/>
</dbReference>
<evidence type="ECO:0000256" key="4">
    <source>
        <dbReference type="ARBA" id="ARBA00023136"/>
    </source>
</evidence>
<keyword evidence="9" id="KW-1185">Reference proteome</keyword>
<protein>
    <submittedName>
        <fullName evidence="8">Sulfate transporter</fullName>
    </submittedName>
</protein>
<keyword evidence="3 5" id="KW-1133">Transmembrane helix</keyword>
<dbReference type="GO" id="GO:0016020">
    <property type="term" value="C:membrane"/>
    <property type="evidence" value="ECO:0007669"/>
    <property type="project" value="UniProtKB-SubCell"/>
</dbReference>
<feature type="transmembrane region" description="Helical" evidence="5">
    <location>
        <begin position="34"/>
        <end position="52"/>
    </location>
</feature>
<dbReference type="EMBL" id="UGOG01000001">
    <property type="protein sequence ID" value="STX63529.1"/>
    <property type="molecule type" value="Genomic_DNA"/>
</dbReference>
<feature type="transmembrane region" description="Helical" evidence="5">
    <location>
        <begin position="59"/>
        <end position="76"/>
    </location>
</feature>
<accession>A0A378K2P9</accession>
<dbReference type="Proteomes" id="UP000054985">
    <property type="component" value="Unassembled WGS sequence"/>
</dbReference>
<feature type="domain" description="STAS" evidence="6">
    <location>
        <begin position="425"/>
        <end position="489"/>
    </location>
</feature>
<name>A0A378K2P9_9GAMM</name>
<dbReference type="InterPro" id="IPR001902">
    <property type="entry name" value="SLC26A/SulP_fam"/>
</dbReference>
<dbReference type="RefSeq" id="WP_051190693.1">
    <property type="nucleotide sequence ID" value="NZ_CAAAJG010000017.1"/>
</dbReference>
<keyword evidence="2 5" id="KW-0812">Transmembrane</keyword>
<dbReference type="AlphaFoldDB" id="A0A378K2P9"/>
<dbReference type="Pfam" id="PF00916">
    <property type="entry name" value="Sulfate_transp"/>
    <property type="match status" value="1"/>
</dbReference>
<keyword evidence="4 5" id="KW-0472">Membrane</keyword>
<dbReference type="OrthoDB" id="9769739at2"/>
<dbReference type="STRING" id="39962.Lmor_3059"/>
<evidence type="ECO:0000256" key="2">
    <source>
        <dbReference type="ARBA" id="ARBA00022692"/>
    </source>
</evidence>
<feature type="transmembrane region" description="Helical" evidence="5">
    <location>
        <begin position="158"/>
        <end position="179"/>
    </location>
</feature>
<reference evidence="8 10" key="2">
    <citation type="submission" date="2018-06" db="EMBL/GenBank/DDBJ databases">
        <authorList>
            <consortium name="Pathogen Informatics"/>
            <person name="Doyle S."/>
        </authorList>
    </citation>
    <scope>NUCLEOTIDE SEQUENCE [LARGE SCALE GENOMIC DNA]</scope>
    <source>
        <strain evidence="8 10">NCTC12239</strain>
    </source>
</reference>
<evidence type="ECO:0000256" key="3">
    <source>
        <dbReference type="ARBA" id="ARBA00022989"/>
    </source>
</evidence>
<dbReference type="InterPro" id="IPR002645">
    <property type="entry name" value="STAS_dom"/>
</dbReference>
<sequence length="519" mass="56147">MNAFKSDLIAGFSVFLLALPLCLGIALASQFPPSAGILTAILGGIITSFFGGAKLTIKGPAAGLIVIVLGSVMELGQGDLFLGYKRTLAIGVIAALLQILIALRKKAVIAEIMPPSVIHGMLAAIGVIIIAKQSYVLIGEHPNNASIFGLLENLPMQLGNSNPVILCIGMIALGIVLFWPKLKKLSFIPSSIVVVATTIPMSLYFDIKDSHTYHLFYNDYILDHSLLVSLPNHLLQAINFPDFSYLFTLTSAKYIIMFTLVGSIESLLTVCAIDSITKPEKPSDLNKDLLGIGVANLCSSLIGGLPMIAEIVRSKANVDYGAKTIRANFFHGVFMLIAAVALTQYINLIPLSALAALLIFVGCKLASPKAFIHAYQIGRDQFLLFITTFLVTLMTDLLTGVLAGICLKLLFHLIRGNSINTLFRPEVSIIHASDATTINVSGPLTFVAYLKLKRLISQAASHNNPVIVDLSDSNFIDHTIMTKLYALRELSDNTLLQISGVGHLRPLYNHELSTRMYWG</sequence>
<evidence type="ECO:0000256" key="1">
    <source>
        <dbReference type="ARBA" id="ARBA00004141"/>
    </source>
</evidence>
<dbReference type="InterPro" id="IPR036513">
    <property type="entry name" value="STAS_dom_sf"/>
</dbReference>
<evidence type="ECO:0000313" key="9">
    <source>
        <dbReference type="Proteomes" id="UP000054985"/>
    </source>
</evidence>
<dbReference type="EMBL" id="LNYN01000042">
    <property type="protein sequence ID" value="KTD30952.1"/>
    <property type="molecule type" value="Genomic_DNA"/>
</dbReference>
<feature type="transmembrane region" description="Helical" evidence="5">
    <location>
        <begin position="186"/>
        <end position="205"/>
    </location>
</feature>
<evidence type="ECO:0000313" key="7">
    <source>
        <dbReference type="EMBL" id="KTD30952.1"/>
    </source>
</evidence>
<dbReference type="PANTHER" id="PTHR11814">
    <property type="entry name" value="SULFATE TRANSPORTER"/>
    <property type="match status" value="1"/>
</dbReference>
<feature type="transmembrane region" description="Helical" evidence="5">
    <location>
        <begin position="88"/>
        <end position="104"/>
    </location>
</feature>
<dbReference type="InterPro" id="IPR011547">
    <property type="entry name" value="SLC26A/SulP_dom"/>
</dbReference>
<proteinExistence type="predicted"/>
<reference evidence="7 9" key="1">
    <citation type="submission" date="2015-11" db="EMBL/GenBank/DDBJ databases">
        <title>Genomic analysis of 38 Legionella species identifies large and diverse effector repertoires.</title>
        <authorList>
            <person name="Burstein D."/>
            <person name="Amaro F."/>
            <person name="Zusman T."/>
            <person name="Lifshitz Z."/>
            <person name="Cohen O."/>
            <person name="Gilbert J.A."/>
            <person name="Pupko T."/>
            <person name="Shuman H.A."/>
            <person name="Segal G."/>
        </authorList>
    </citation>
    <scope>NUCLEOTIDE SEQUENCE [LARGE SCALE GENOMIC DNA]</scope>
    <source>
        <strain evidence="7 9">ATCC 43877</strain>
    </source>
</reference>
<comment type="subcellular location">
    <subcellularLocation>
        <location evidence="1">Membrane</location>
        <topology evidence="1">Multi-pass membrane protein</topology>
    </subcellularLocation>
</comment>
<feature type="transmembrane region" description="Helical" evidence="5">
    <location>
        <begin position="254"/>
        <end position="277"/>
    </location>
</feature>
<feature type="transmembrane region" description="Helical" evidence="5">
    <location>
        <begin position="382"/>
        <end position="411"/>
    </location>
</feature>
<feature type="transmembrane region" description="Helical" evidence="5">
    <location>
        <begin position="116"/>
        <end position="138"/>
    </location>
</feature>
<gene>
    <name evidence="8" type="primary">ychM_2</name>
    <name evidence="7" type="ORF">Lmor_3059</name>
    <name evidence="8" type="ORF">NCTC12239_02474</name>
</gene>
<organism evidence="8 10">
    <name type="scientific">Legionella moravica</name>
    <dbReference type="NCBI Taxonomy" id="39962"/>
    <lineage>
        <taxon>Bacteria</taxon>
        <taxon>Pseudomonadati</taxon>
        <taxon>Pseudomonadota</taxon>
        <taxon>Gammaproteobacteria</taxon>
        <taxon>Legionellales</taxon>
        <taxon>Legionellaceae</taxon>
        <taxon>Legionella</taxon>
    </lineage>
</organism>
<feature type="transmembrane region" description="Helical" evidence="5">
    <location>
        <begin position="329"/>
        <end position="361"/>
    </location>
</feature>